<feature type="active site" description="Nucleophile" evidence="9">
    <location>
        <position position="28"/>
    </location>
</feature>
<protein>
    <recommendedName>
        <fullName evidence="10">Proteasome subunit beta</fullName>
    </recommendedName>
</protein>
<keyword evidence="2 10" id="KW-0963">Cytoplasm</keyword>
<dbReference type="InterPro" id="IPR016050">
    <property type="entry name" value="Proteasome_bsu_CS"/>
</dbReference>
<dbReference type="PROSITE" id="PS00854">
    <property type="entry name" value="PROTEASOME_BETA_1"/>
    <property type="match status" value="1"/>
</dbReference>
<dbReference type="InterPro" id="IPR000243">
    <property type="entry name" value="Pept_T1A_subB"/>
</dbReference>
<dbReference type="Gene3D" id="3.60.20.10">
    <property type="entry name" value="Glutamine Phosphoribosylpyrophosphate, subunit 1, domain 1"/>
    <property type="match status" value="1"/>
</dbReference>
<evidence type="ECO:0000313" key="11">
    <source>
        <dbReference type="EMBL" id="KAL3076861.1"/>
    </source>
</evidence>
<reference evidence="11 13" key="1">
    <citation type="submission" date="2024-10" db="EMBL/GenBank/DDBJ databases">
        <authorList>
            <person name="Kim D."/>
        </authorList>
    </citation>
    <scope>NUCLEOTIDE SEQUENCE [LARGE SCALE GENOMIC DNA]</scope>
    <source>
        <strain evidence="11">BH-2024</strain>
    </source>
</reference>
<evidence type="ECO:0000256" key="6">
    <source>
        <dbReference type="ARBA" id="ARBA00022942"/>
    </source>
</evidence>
<name>A0ABD2ICL0_9BILA</name>
<evidence type="ECO:0000256" key="1">
    <source>
        <dbReference type="ARBA" id="ARBA00001198"/>
    </source>
</evidence>
<comment type="subunit">
    <text evidence="8">The 26S proteasome consists of a 20S proteasome core and two 19S regulatory subunits. The 20S proteasome core is composed of 28 subunits that are arranged in four stacked rings, resulting in a barrel-shaped structure. The two end rings are each formed by seven alpha subunits, and the two central rings are each formed by seven beta subunits. The catalytic chamber with the active sites is on the inside of the barrel.</text>
</comment>
<evidence type="ECO:0000256" key="4">
    <source>
        <dbReference type="ARBA" id="ARBA00022698"/>
    </source>
</evidence>
<dbReference type="InterPro" id="IPR001353">
    <property type="entry name" value="Proteasome_sua/b"/>
</dbReference>
<keyword evidence="6 10" id="KW-0647">Proteasome</keyword>
<comment type="subunit">
    <text evidence="10">Component of the proteasome complex.</text>
</comment>
<dbReference type="InterPro" id="IPR029055">
    <property type="entry name" value="Ntn_hydrolases_N"/>
</dbReference>
<comment type="caution">
    <text evidence="11">The sequence shown here is derived from an EMBL/GenBank/DDBJ whole genome shotgun (WGS) entry which is preliminary data.</text>
</comment>
<proteinExistence type="inferred from homology"/>
<keyword evidence="10" id="KW-0539">Nucleus</keyword>
<dbReference type="GO" id="GO:0019774">
    <property type="term" value="C:proteasome core complex, beta-subunit complex"/>
    <property type="evidence" value="ECO:0007669"/>
    <property type="project" value="UniProtKB-ARBA"/>
</dbReference>
<keyword evidence="4" id="KW-0888">Threonine protease</keyword>
<dbReference type="Pfam" id="PF00227">
    <property type="entry name" value="Proteasome"/>
    <property type="match status" value="1"/>
</dbReference>
<evidence type="ECO:0000256" key="7">
    <source>
        <dbReference type="ARBA" id="ARBA00024953"/>
    </source>
</evidence>
<dbReference type="PROSITE" id="PS51476">
    <property type="entry name" value="PROTEASOME_BETA_2"/>
    <property type="match status" value="1"/>
</dbReference>
<evidence type="ECO:0000256" key="3">
    <source>
        <dbReference type="ARBA" id="ARBA00022670"/>
    </source>
</evidence>
<dbReference type="AlphaFoldDB" id="A0ABD2ICL0"/>
<accession>A0ABD2ICL0</accession>
<evidence type="ECO:0000256" key="9">
    <source>
        <dbReference type="PIRSR" id="PIRSR600243-1"/>
    </source>
</evidence>
<dbReference type="EMBL" id="JBICBT010001240">
    <property type="protein sequence ID" value="KAL3076861.1"/>
    <property type="molecule type" value="Genomic_DNA"/>
</dbReference>
<dbReference type="GO" id="GO:0006508">
    <property type="term" value="P:proteolysis"/>
    <property type="evidence" value="ECO:0007669"/>
    <property type="project" value="UniProtKB-KW"/>
</dbReference>
<dbReference type="GO" id="GO:0005634">
    <property type="term" value="C:nucleus"/>
    <property type="evidence" value="ECO:0007669"/>
    <property type="project" value="UniProtKB-SubCell"/>
</dbReference>
<gene>
    <name evidence="12" type="ORF">niasHT_037782</name>
    <name evidence="11" type="ORF">niasHT_039641</name>
</gene>
<dbReference type="SUPFAM" id="SSF56235">
    <property type="entry name" value="N-terminal nucleophile aminohydrolases (Ntn hydrolases)"/>
    <property type="match status" value="1"/>
</dbReference>
<evidence type="ECO:0000313" key="13">
    <source>
        <dbReference type="Proteomes" id="UP001620626"/>
    </source>
</evidence>
<dbReference type="PANTHER" id="PTHR32194:SF0">
    <property type="entry name" value="ATP-DEPENDENT PROTEASE SUBUNIT HSLV"/>
    <property type="match status" value="1"/>
</dbReference>
<comment type="catalytic activity">
    <reaction evidence="1">
        <text>Cleavage of peptide bonds with very broad specificity.</text>
        <dbReference type="EC" id="3.4.25.1"/>
    </reaction>
</comment>
<sequence>MEFSSTDYLNEHQRFDYQILPKVEYTGTTLVGMECVGGIVVATDSRTSSGTYISNRATDKITMLNDRIVILRAGSQADTQALADIVMYYAEAHAIMDEEDEITVRNVANYARKMHYNYRGQLNSTFLVAGYDSINKGQLYVIPSGGYTTRHPYYTSGSGSSYIREYLQNQWKEDMEGEVVRKILKKAVFEAQRRDGASGGLIHTAIINAKGISRKSYRPDKEDFPTISTEKFYPNLPEHILQPSLVTIERMET</sequence>
<dbReference type="EMBL" id="JBICBT010001037">
    <property type="protein sequence ID" value="KAL3086656.1"/>
    <property type="molecule type" value="Genomic_DNA"/>
</dbReference>
<dbReference type="PRINTS" id="PR00141">
    <property type="entry name" value="PROTEASOME"/>
</dbReference>
<dbReference type="PANTHER" id="PTHR32194">
    <property type="entry name" value="METALLOPROTEASE TLDD"/>
    <property type="match status" value="1"/>
</dbReference>
<dbReference type="GO" id="GO:0004298">
    <property type="term" value="F:threonine-type endopeptidase activity"/>
    <property type="evidence" value="ECO:0007669"/>
    <property type="project" value="UniProtKB-KW"/>
</dbReference>
<comment type="function">
    <text evidence="10">Component of the proteasome, a multicatalytic proteinase complex which is characterized by its ability to cleave peptides with Arg, Phe, Tyr, Leu, and Glu adjacent to the leaving group at neutral or slightly basic pH. The proteasome has an ATP-dependent proteolytic activity.</text>
</comment>
<keyword evidence="3" id="KW-0645">Protease</keyword>
<comment type="subcellular location">
    <subcellularLocation>
        <location evidence="10">Cytoplasm</location>
    </subcellularLocation>
    <subcellularLocation>
        <location evidence="10">Nucleus</location>
    </subcellularLocation>
</comment>
<comment type="similarity">
    <text evidence="10">Belongs to the peptidase T1B family.</text>
</comment>
<comment type="function">
    <text evidence="7">Non-catalytic component of the proteasome, a multicatalytic proteinase complex which is characterized by its ability to cleave peptides with Arg, Phe, Tyr, Leu, and Glu adjacent to the leaving group at neutral or slightly basic pH. The proteasome has an ATP-dependent proteolytic activity.</text>
</comment>
<evidence type="ECO:0000256" key="10">
    <source>
        <dbReference type="RuleBase" id="RU004203"/>
    </source>
</evidence>
<dbReference type="GO" id="GO:0005737">
    <property type="term" value="C:cytoplasm"/>
    <property type="evidence" value="ECO:0007669"/>
    <property type="project" value="UniProtKB-SubCell"/>
</dbReference>
<evidence type="ECO:0000313" key="12">
    <source>
        <dbReference type="EMBL" id="KAL3086656.1"/>
    </source>
</evidence>
<keyword evidence="13" id="KW-1185">Reference proteome</keyword>
<evidence type="ECO:0000256" key="2">
    <source>
        <dbReference type="ARBA" id="ARBA00022490"/>
    </source>
</evidence>
<organism evidence="11 13">
    <name type="scientific">Heterodera trifolii</name>
    <dbReference type="NCBI Taxonomy" id="157864"/>
    <lineage>
        <taxon>Eukaryota</taxon>
        <taxon>Metazoa</taxon>
        <taxon>Ecdysozoa</taxon>
        <taxon>Nematoda</taxon>
        <taxon>Chromadorea</taxon>
        <taxon>Rhabditida</taxon>
        <taxon>Tylenchina</taxon>
        <taxon>Tylenchomorpha</taxon>
        <taxon>Tylenchoidea</taxon>
        <taxon>Heteroderidae</taxon>
        <taxon>Heteroderinae</taxon>
        <taxon>Heterodera</taxon>
    </lineage>
</organism>
<dbReference type="InterPro" id="IPR023333">
    <property type="entry name" value="Proteasome_suB-type"/>
</dbReference>
<dbReference type="Proteomes" id="UP001620626">
    <property type="component" value="Unassembled WGS sequence"/>
</dbReference>
<evidence type="ECO:0000256" key="5">
    <source>
        <dbReference type="ARBA" id="ARBA00022801"/>
    </source>
</evidence>
<evidence type="ECO:0000256" key="8">
    <source>
        <dbReference type="ARBA" id="ARBA00026071"/>
    </source>
</evidence>
<keyword evidence="5" id="KW-0378">Hydrolase</keyword>